<dbReference type="InterPro" id="IPR046529">
    <property type="entry name" value="DUF6594"/>
</dbReference>
<keyword evidence="2" id="KW-0812">Transmembrane</keyword>
<feature type="region of interest" description="Disordered" evidence="1">
    <location>
        <begin position="548"/>
        <end position="587"/>
    </location>
</feature>
<feature type="region of interest" description="Disordered" evidence="1">
    <location>
        <begin position="1"/>
        <end position="350"/>
    </location>
</feature>
<dbReference type="Pfam" id="PF20237">
    <property type="entry name" value="DUF6594"/>
    <property type="match status" value="1"/>
</dbReference>
<dbReference type="STRING" id="914237.A0A1E1K3Z9"/>
<dbReference type="PANTHER" id="PTHR34502:SF6">
    <property type="entry name" value="DUF6594 DOMAIN-CONTAINING PROTEIN"/>
    <property type="match status" value="1"/>
</dbReference>
<protein>
    <recommendedName>
        <fullName evidence="3">DUF6594 domain-containing protein</fullName>
    </recommendedName>
</protein>
<gene>
    <name evidence="4" type="ORF">RCO7_10222</name>
</gene>
<organism evidence="4 5">
    <name type="scientific">Rhynchosporium graminicola</name>
    <dbReference type="NCBI Taxonomy" id="2792576"/>
    <lineage>
        <taxon>Eukaryota</taxon>
        <taxon>Fungi</taxon>
        <taxon>Dikarya</taxon>
        <taxon>Ascomycota</taxon>
        <taxon>Pezizomycotina</taxon>
        <taxon>Leotiomycetes</taxon>
        <taxon>Helotiales</taxon>
        <taxon>Ploettnerulaceae</taxon>
        <taxon>Rhynchosporium</taxon>
    </lineage>
</organism>
<feature type="compositionally biased region" description="Basic and acidic residues" evidence="1">
    <location>
        <begin position="25"/>
        <end position="46"/>
    </location>
</feature>
<feature type="compositionally biased region" description="Pro residues" evidence="1">
    <location>
        <begin position="194"/>
        <end position="203"/>
    </location>
</feature>
<feature type="transmembrane region" description="Helical" evidence="2">
    <location>
        <begin position="595"/>
        <end position="617"/>
    </location>
</feature>
<feature type="compositionally biased region" description="Acidic residues" evidence="1">
    <location>
        <begin position="218"/>
        <end position="227"/>
    </location>
</feature>
<keyword evidence="5" id="KW-1185">Reference proteome</keyword>
<dbReference type="PANTHER" id="PTHR34502">
    <property type="entry name" value="DUF6594 DOMAIN-CONTAINING PROTEIN-RELATED"/>
    <property type="match status" value="1"/>
</dbReference>
<feature type="compositionally biased region" description="Low complexity" evidence="1">
    <location>
        <begin position="144"/>
        <end position="170"/>
    </location>
</feature>
<feature type="compositionally biased region" description="Low complexity" evidence="1">
    <location>
        <begin position="549"/>
        <end position="586"/>
    </location>
</feature>
<feature type="compositionally biased region" description="Polar residues" evidence="1">
    <location>
        <begin position="323"/>
        <end position="347"/>
    </location>
</feature>
<feature type="compositionally biased region" description="Low complexity" evidence="1">
    <location>
        <begin position="273"/>
        <end position="284"/>
    </location>
</feature>
<evidence type="ECO:0000259" key="3">
    <source>
        <dbReference type="Pfam" id="PF20237"/>
    </source>
</evidence>
<feature type="transmembrane region" description="Helical" evidence="2">
    <location>
        <begin position="624"/>
        <end position="643"/>
    </location>
</feature>
<evidence type="ECO:0000313" key="4">
    <source>
        <dbReference type="EMBL" id="CZS92731.1"/>
    </source>
</evidence>
<keyword evidence="2" id="KW-0472">Membrane</keyword>
<feature type="compositionally biased region" description="Acidic residues" evidence="1">
    <location>
        <begin position="13"/>
        <end position="23"/>
    </location>
</feature>
<proteinExistence type="predicted"/>
<evidence type="ECO:0000313" key="5">
    <source>
        <dbReference type="Proteomes" id="UP000178129"/>
    </source>
</evidence>
<feature type="transmembrane region" description="Helical" evidence="2">
    <location>
        <begin position="649"/>
        <end position="672"/>
    </location>
</feature>
<feature type="compositionally biased region" description="Basic residues" evidence="1">
    <location>
        <begin position="66"/>
        <end position="80"/>
    </location>
</feature>
<feature type="compositionally biased region" description="Basic and acidic residues" evidence="1">
    <location>
        <begin position="81"/>
        <end position="100"/>
    </location>
</feature>
<dbReference type="AlphaFoldDB" id="A0A1E1K3Z9"/>
<keyword evidence="2" id="KW-1133">Transmembrane helix</keyword>
<dbReference type="EMBL" id="FJUW01000006">
    <property type="protein sequence ID" value="CZS92731.1"/>
    <property type="molecule type" value="Genomic_DNA"/>
</dbReference>
<feature type="compositionally biased region" description="Acidic residues" evidence="1">
    <location>
        <begin position="235"/>
        <end position="246"/>
    </location>
</feature>
<sequence length="673" mass="73962">MTTKYTIPSVESILEDSEDESSEELSTKGEFADEKHRKARLVHDSAIKANMGQERERSRERERDRSRRHRSSKHTSKGKSKNIDMKRSNELSREGYGESRLRHRHGHSNKSSSSAPTSEEDGPEDHRAILAATRSRLTSPSMISTFTAQTTATSKSSSSSGSNSTVTQASVKQVSIKRSSLGKKPEVEEAGEPPMSPACPDPPNVFQFLDEQIHDNGDGEEEEDDNEEQSHEADSDVESEESDQEQEQVPQWSPSRIGDNLLEASPTTNLRQSTRTFSSASSSFHGDDNGSEPAIDVDTDRSSSPERSVDGHEEAPDPLLEDSASNKVASQIAAAQQRQDGMQQFGTPNMPRGNVYLPHVPSSVLSSRPQYHMQQRTLPRAEKLPVTGYELLAMRLSTRPDTENEGRIKPMYRKFEALNHRLLLHLQDELSELEEQLHRLDHADTQSRRTEHPGYIVPASRRLAAQVGGELQWHKTDILGKIGYKLNQYNQALSSFNSTQSLHQPNPEDIENYRSYLQTEQPIIEAETHFLDPTDDLVSIYPDHPAPPSFLSSQPPSSISSSSEVSSRNSVSTAPAPVPPLSASSPRNQPDLQPILPGLATAIAIAILVPILTFSVIPGFVGRLTVAALVACFMVAALVQSGIVNRGVLLGTESCMCAGIYGGVMIVLAGIVR</sequence>
<evidence type="ECO:0000256" key="2">
    <source>
        <dbReference type="SAM" id="Phobius"/>
    </source>
</evidence>
<name>A0A1E1K3Z9_9HELO</name>
<dbReference type="InParanoid" id="A0A1E1K3Z9"/>
<comment type="caution">
    <text evidence="4">The sequence shown here is derived from an EMBL/GenBank/DDBJ whole genome shotgun (WGS) entry which is preliminary data.</text>
</comment>
<feature type="compositionally biased region" description="Basic and acidic residues" evidence="1">
    <location>
        <begin position="298"/>
        <end position="315"/>
    </location>
</feature>
<accession>A0A1E1K3Z9</accession>
<feature type="compositionally biased region" description="Basic and acidic residues" evidence="1">
    <location>
        <begin position="53"/>
        <end position="65"/>
    </location>
</feature>
<evidence type="ECO:0000256" key="1">
    <source>
        <dbReference type="SAM" id="MobiDB-lite"/>
    </source>
</evidence>
<dbReference type="Proteomes" id="UP000178129">
    <property type="component" value="Unassembled WGS sequence"/>
</dbReference>
<reference evidence="5" key="1">
    <citation type="submission" date="2016-03" db="EMBL/GenBank/DDBJ databases">
        <authorList>
            <person name="Ploux O."/>
        </authorList>
    </citation>
    <scope>NUCLEOTIDE SEQUENCE [LARGE SCALE GENOMIC DNA]</scope>
    <source>
        <strain evidence="5">UK7</strain>
    </source>
</reference>
<feature type="domain" description="DUF6594" evidence="3">
    <location>
        <begin position="389"/>
        <end position="665"/>
    </location>
</feature>